<organism evidence="4 5">
    <name type="scientific">Ramalina farinacea</name>
    <dbReference type="NCBI Taxonomy" id="258253"/>
    <lineage>
        <taxon>Eukaryota</taxon>
        <taxon>Fungi</taxon>
        <taxon>Dikarya</taxon>
        <taxon>Ascomycota</taxon>
        <taxon>Pezizomycotina</taxon>
        <taxon>Lecanoromycetes</taxon>
        <taxon>OSLEUM clade</taxon>
        <taxon>Lecanoromycetidae</taxon>
        <taxon>Lecanorales</taxon>
        <taxon>Lecanorineae</taxon>
        <taxon>Ramalinaceae</taxon>
        <taxon>Ramalina</taxon>
    </lineage>
</organism>
<evidence type="ECO:0000259" key="3">
    <source>
        <dbReference type="PROSITE" id="PS50969"/>
    </source>
</evidence>
<proteinExistence type="inferred from homology"/>
<feature type="compositionally biased region" description="Basic residues" evidence="2">
    <location>
        <begin position="17"/>
        <end position="33"/>
    </location>
</feature>
<dbReference type="PROSITE" id="PS50969">
    <property type="entry name" value="FCP1"/>
    <property type="match status" value="1"/>
</dbReference>
<feature type="region of interest" description="Disordered" evidence="2">
    <location>
        <begin position="1"/>
        <end position="60"/>
    </location>
</feature>
<dbReference type="AlphaFoldDB" id="A0AA43QSA4"/>
<dbReference type="Gene3D" id="3.40.50.1000">
    <property type="entry name" value="HAD superfamily/HAD-like"/>
    <property type="match status" value="1"/>
</dbReference>
<dbReference type="SUPFAM" id="SSF56784">
    <property type="entry name" value="HAD-like"/>
    <property type="match status" value="1"/>
</dbReference>
<keyword evidence="5" id="KW-1185">Reference proteome</keyword>
<evidence type="ECO:0000313" key="5">
    <source>
        <dbReference type="Proteomes" id="UP001161017"/>
    </source>
</evidence>
<keyword evidence="1" id="KW-0496">Mitochondrion</keyword>
<gene>
    <name evidence="4" type="ORF">OHK93_002908</name>
</gene>
<dbReference type="GO" id="GO:0005744">
    <property type="term" value="C:TIM23 mitochondrial import inner membrane translocase complex"/>
    <property type="evidence" value="ECO:0007669"/>
    <property type="project" value="UniProtKB-UniRule"/>
</dbReference>
<accession>A0AA43QSA4</accession>
<comment type="subcellular location">
    <subcellularLocation>
        <location evidence="1">Mitochondrion inner membrane</location>
        <topology evidence="1">Single-pass membrane protein</topology>
    </subcellularLocation>
</comment>
<comment type="similarity">
    <text evidence="1">Belongs to the TIM50 family.</text>
</comment>
<keyword evidence="1" id="KW-0813">Transport</keyword>
<reference evidence="4" key="1">
    <citation type="journal article" date="2023" name="Genome Biol. Evol.">
        <title>First Whole Genome Sequence and Flow Cytometry Genome Size Data for the Lichen-Forming Fungus Ramalina farinacea (Ascomycota).</title>
        <authorList>
            <person name="Llewellyn T."/>
            <person name="Mian S."/>
            <person name="Hill R."/>
            <person name="Leitch I.J."/>
            <person name="Gaya E."/>
        </authorList>
    </citation>
    <scope>NUCLEOTIDE SEQUENCE</scope>
    <source>
        <strain evidence="4">LIQ254RAFAR</strain>
    </source>
</reference>
<feature type="compositionally biased region" description="Polar residues" evidence="2">
    <location>
        <begin position="49"/>
        <end position="60"/>
    </location>
</feature>
<evidence type="ECO:0000313" key="4">
    <source>
        <dbReference type="EMBL" id="MDI1491698.1"/>
    </source>
</evidence>
<dbReference type="InterPro" id="IPR036412">
    <property type="entry name" value="HAD-like_sf"/>
</dbReference>
<keyword evidence="1" id="KW-0653">Protein transport</keyword>
<keyword evidence="1" id="KW-0811">Translocation</keyword>
<protein>
    <recommendedName>
        <fullName evidence="1">Mitochondrial import inner membrane translocase subunit TIM50</fullName>
    </recommendedName>
</protein>
<evidence type="ECO:0000256" key="1">
    <source>
        <dbReference type="RuleBase" id="RU365079"/>
    </source>
</evidence>
<dbReference type="PANTHER" id="PTHR12210">
    <property type="entry name" value="DULLARD PROTEIN PHOSPHATASE"/>
    <property type="match status" value="1"/>
</dbReference>
<comment type="function">
    <text evidence="1">Essential component of the TIM23 complex, a complex that mediates the translocation of transit peptide-containing proteins across the mitochondrial inner membrane.</text>
</comment>
<dbReference type="InterPro" id="IPR004274">
    <property type="entry name" value="FCP1_dom"/>
</dbReference>
<dbReference type="Pfam" id="PF03031">
    <property type="entry name" value="NIF"/>
    <property type="match status" value="1"/>
</dbReference>
<dbReference type="InterPro" id="IPR023214">
    <property type="entry name" value="HAD_sf"/>
</dbReference>
<sequence length="302" mass="33694">MDKQETLGLETLGIGSPRRKRDYMERRLKRAKGRRGEDPDLAPDDMPRNQPSEAFQQSQGRIPAWVDSVPSYTPMKIEPLGTYLTRASTPPTRLPNPQCLLLVLDLNGTLLHRKRATTSYTPRPFLDRFITYALSHHKILIWSSAQQHNVSSICSRIFTPDQRSRLLGVWARDTLGLSAAQYGEKVQVYKQLQKVWADQDVQAAHPTGGKWDQGNTILIDDSKEKARAEPWNLVEVPEFLGPGRSEGEEDVLGQVERWVEEAKGWSDVSGFVKAMGGGFRHWGEVEGGEGGGTAKDGIAGYG</sequence>
<dbReference type="Proteomes" id="UP001161017">
    <property type="component" value="Unassembled WGS sequence"/>
</dbReference>
<evidence type="ECO:0000256" key="2">
    <source>
        <dbReference type="SAM" id="MobiDB-lite"/>
    </source>
</evidence>
<dbReference type="EMBL" id="JAPUFD010000015">
    <property type="protein sequence ID" value="MDI1491698.1"/>
    <property type="molecule type" value="Genomic_DNA"/>
</dbReference>
<dbReference type="GO" id="GO:0015031">
    <property type="term" value="P:protein transport"/>
    <property type="evidence" value="ECO:0007669"/>
    <property type="project" value="UniProtKB-KW"/>
</dbReference>
<feature type="domain" description="FCP1 homology" evidence="3">
    <location>
        <begin position="95"/>
        <end position="262"/>
    </location>
</feature>
<comment type="caution">
    <text evidence="4">The sequence shown here is derived from an EMBL/GenBank/DDBJ whole genome shotgun (WGS) entry which is preliminary data.</text>
</comment>
<dbReference type="SMART" id="SM00577">
    <property type="entry name" value="CPDc"/>
    <property type="match status" value="1"/>
</dbReference>
<name>A0AA43QSA4_9LECA</name>
<keyword evidence="1" id="KW-0809">Transit peptide</keyword>
<dbReference type="InterPro" id="IPR050365">
    <property type="entry name" value="TIM50"/>
</dbReference>
<comment type="subunit">
    <text evidence="1">Component of the TIM23 complex.</text>
</comment>